<keyword evidence="2" id="KW-1185">Reference proteome</keyword>
<accession>K5VK64</accession>
<dbReference type="HOGENOM" id="CLU_2590552_0_0_1"/>
<reference evidence="1 2" key="1">
    <citation type="journal article" date="2012" name="BMC Genomics">
        <title>Comparative genomics of the white-rot fungi, Phanerochaete carnosa and P. chrysosporium, to elucidate the genetic basis of the distinct wood types they colonize.</title>
        <authorList>
            <person name="Suzuki H."/>
            <person name="MacDonald J."/>
            <person name="Syed K."/>
            <person name="Salamov A."/>
            <person name="Hori C."/>
            <person name="Aerts A."/>
            <person name="Henrissat B."/>
            <person name="Wiebenga A."/>
            <person name="vanKuyk P.A."/>
            <person name="Barry K."/>
            <person name="Lindquist E."/>
            <person name="LaButti K."/>
            <person name="Lapidus A."/>
            <person name="Lucas S."/>
            <person name="Coutinho P."/>
            <person name="Gong Y."/>
            <person name="Samejima M."/>
            <person name="Mahadevan R."/>
            <person name="Abou-Zaid M."/>
            <person name="de Vries R.P."/>
            <person name="Igarashi K."/>
            <person name="Yadav J.S."/>
            <person name="Grigoriev I.V."/>
            <person name="Master E.R."/>
        </authorList>
    </citation>
    <scope>NUCLEOTIDE SEQUENCE [LARGE SCALE GENOMIC DNA]</scope>
    <source>
        <strain evidence="1 2">HHB-10118-sp</strain>
    </source>
</reference>
<proteinExistence type="predicted"/>
<sequence>MSRKAFAAVGSLGHTRMPPRFDAVCSRIAIATCSAILCADCIFHATCDLLRINFSTSVCSYHVLCRPLIDSLTHGLLKFV</sequence>
<gene>
    <name evidence="1" type="ORF">PHACADRAFT_262094</name>
</gene>
<protein>
    <submittedName>
        <fullName evidence="1">Uncharacterized protein</fullName>
    </submittedName>
</protein>
<dbReference type="InParanoid" id="K5VK64"/>
<dbReference type="RefSeq" id="XP_007399562.1">
    <property type="nucleotide sequence ID" value="XM_007399500.1"/>
</dbReference>
<dbReference type="AlphaFoldDB" id="K5VK64"/>
<evidence type="ECO:0000313" key="2">
    <source>
        <dbReference type="Proteomes" id="UP000008370"/>
    </source>
</evidence>
<evidence type="ECO:0000313" key="1">
    <source>
        <dbReference type="EMBL" id="EKM51763.1"/>
    </source>
</evidence>
<dbReference type="EMBL" id="JH930476">
    <property type="protein sequence ID" value="EKM51763.1"/>
    <property type="molecule type" value="Genomic_DNA"/>
</dbReference>
<dbReference type="KEGG" id="pco:PHACADRAFT_262094"/>
<name>K5VK64_PHACS</name>
<dbReference type="GeneID" id="18918180"/>
<organism evidence="1 2">
    <name type="scientific">Phanerochaete carnosa (strain HHB-10118-sp)</name>
    <name type="common">White-rot fungus</name>
    <name type="synonym">Peniophora carnosa</name>
    <dbReference type="NCBI Taxonomy" id="650164"/>
    <lineage>
        <taxon>Eukaryota</taxon>
        <taxon>Fungi</taxon>
        <taxon>Dikarya</taxon>
        <taxon>Basidiomycota</taxon>
        <taxon>Agaricomycotina</taxon>
        <taxon>Agaricomycetes</taxon>
        <taxon>Polyporales</taxon>
        <taxon>Phanerochaetaceae</taxon>
        <taxon>Phanerochaete</taxon>
    </lineage>
</organism>
<dbReference type="Proteomes" id="UP000008370">
    <property type="component" value="Unassembled WGS sequence"/>
</dbReference>